<organism evidence="1 2">
    <name type="scientific">Pleurodeles waltl</name>
    <name type="common">Iberian ribbed newt</name>
    <dbReference type="NCBI Taxonomy" id="8319"/>
    <lineage>
        <taxon>Eukaryota</taxon>
        <taxon>Metazoa</taxon>
        <taxon>Chordata</taxon>
        <taxon>Craniata</taxon>
        <taxon>Vertebrata</taxon>
        <taxon>Euteleostomi</taxon>
        <taxon>Amphibia</taxon>
        <taxon>Batrachia</taxon>
        <taxon>Caudata</taxon>
        <taxon>Salamandroidea</taxon>
        <taxon>Salamandridae</taxon>
        <taxon>Pleurodelinae</taxon>
        <taxon>Pleurodeles</taxon>
    </lineage>
</organism>
<evidence type="ECO:0000313" key="1">
    <source>
        <dbReference type="EMBL" id="KAJ1164165.1"/>
    </source>
</evidence>
<proteinExistence type="predicted"/>
<evidence type="ECO:0000313" key="2">
    <source>
        <dbReference type="Proteomes" id="UP001066276"/>
    </source>
</evidence>
<protein>
    <submittedName>
        <fullName evidence="1">Uncharacterized protein</fullName>
    </submittedName>
</protein>
<dbReference type="AlphaFoldDB" id="A0AAV7SJE8"/>
<dbReference type="EMBL" id="JANPWB010000008">
    <property type="protein sequence ID" value="KAJ1164165.1"/>
    <property type="molecule type" value="Genomic_DNA"/>
</dbReference>
<reference evidence="1" key="1">
    <citation type="journal article" date="2022" name="bioRxiv">
        <title>Sequencing and chromosome-scale assembly of the giantPleurodeles waltlgenome.</title>
        <authorList>
            <person name="Brown T."/>
            <person name="Elewa A."/>
            <person name="Iarovenko S."/>
            <person name="Subramanian E."/>
            <person name="Araus A.J."/>
            <person name="Petzold A."/>
            <person name="Susuki M."/>
            <person name="Suzuki K.-i.T."/>
            <person name="Hayashi T."/>
            <person name="Toyoda A."/>
            <person name="Oliveira C."/>
            <person name="Osipova E."/>
            <person name="Leigh N.D."/>
            <person name="Simon A."/>
            <person name="Yun M.H."/>
        </authorList>
    </citation>
    <scope>NUCLEOTIDE SEQUENCE</scope>
    <source>
        <strain evidence="1">20211129_DDA</strain>
        <tissue evidence="1">Liver</tissue>
    </source>
</reference>
<accession>A0AAV7SJE8</accession>
<gene>
    <name evidence="1" type="ORF">NDU88_004610</name>
</gene>
<keyword evidence="2" id="KW-1185">Reference proteome</keyword>
<dbReference type="Proteomes" id="UP001066276">
    <property type="component" value="Chromosome 4_2"/>
</dbReference>
<comment type="caution">
    <text evidence="1">The sequence shown here is derived from an EMBL/GenBank/DDBJ whole genome shotgun (WGS) entry which is preliminary data.</text>
</comment>
<name>A0AAV7SJE8_PLEWA</name>
<sequence length="77" mass="8612">MLRAVNVEPAHNRSTTPSLVRVKDHCFCSHSSCVPFEKVKAKDRISKGEKNEDFCQHLSGAFNLKDDWGCAPSSLHL</sequence>